<comment type="pathway">
    <text evidence="1">Polyol metabolism; glycerol degradation via glycerol kinase pathway; sn-glycerol 3-phosphate from glycerol: step 1/1.</text>
</comment>
<dbReference type="Pfam" id="PF00370">
    <property type="entry name" value="FGGY_N"/>
    <property type="match status" value="1"/>
</dbReference>
<dbReference type="NCBIfam" id="TIGR01311">
    <property type="entry name" value="glycerol_kin"/>
    <property type="match status" value="1"/>
</dbReference>
<dbReference type="EC" id="2.7.1.30" evidence="3"/>
<dbReference type="PROSITE" id="PS00933">
    <property type="entry name" value="FGGY_KINASES_1"/>
    <property type="match status" value="1"/>
</dbReference>
<dbReference type="Pfam" id="PF02782">
    <property type="entry name" value="FGGY_C"/>
    <property type="match status" value="1"/>
</dbReference>
<protein>
    <recommendedName>
        <fullName evidence="3">glycerol kinase</fullName>
        <ecNumber evidence="3">2.7.1.30</ecNumber>
    </recommendedName>
    <alternativeName>
        <fullName evidence="9">ATP:glycerol 3-phosphotransferase</fullName>
    </alternativeName>
</protein>
<evidence type="ECO:0000313" key="14">
    <source>
        <dbReference type="EMBL" id="RRH75517.1"/>
    </source>
</evidence>
<dbReference type="GO" id="GO:0006072">
    <property type="term" value="P:glycerol-3-phosphate metabolic process"/>
    <property type="evidence" value="ECO:0007669"/>
    <property type="project" value="InterPro"/>
</dbReference>
<evidence type="ECO:0000259" key="12">
    <source>
        <dbReference type="Pfam" id="PF00370"/>
    </source>
</evidence>
<evidence type="ECO:0000256" key="9">
    <source>
        <dbReference type="ARBA" id="ARBA00043149"/>
    </source>
</evidence>
<proteinExistence type="inferred from homology"/>
<evidence type="ECO:0000256" key="6">
    <source>
        <dbReference type="ARBA" id="ARBA00022777"/>
    </source>
</evidence>
<name>A0A3P3DMN5_9RHOB</name>
<evidence type="ECO:0000256" key="7">
    <source>
        <dbReference type="ARBA" id="ARBA00022798"/>
    </source>
</evidence>
<keyword evidence="8" id="KW-0067">ATP-binding</keyword>
<keyword evidence="6 11" id="KW-0418">Kinase</keyword>
<dbReference type="AlphaFoldDB" id="A0A3P3DMN5"/>
<evidence type="ECO:0000256" key="2">
    <source>
        <dbReference type="ARBA" id="ARBA00009156"/>
    </source>
</evidence>
<dbReference type="InterPro" id="IPR018485">
    <property type="entry name" value="FGGY_C"/>
</dbReference>
<dbReference type="OrthoDB" id="9805576at2"/>
<organism evidence="14 15">
    <name type="scientific">Falsigemmobacter faecalis</name>
    <dbReference type="NCBI Taxonomy" id="2488730"/>
    <lineage>
        <taxon>Bacteria</taxon>
        <taxon>Pseudomonadati</taxon>
        <taxon>Pseudomonadota</taxon>
        <taxon>Alphaproteobacteria</taxon>
        <taxon>Rhodobacterales</taxon>
        <taxon>Paracoccaceae</taxon>
        <taxon>Falsigemmobacter</taxon>
    </lineage>
</organism>
<keyword evidence="7" id="KW-0319">Glycerol metabolism</keyword>
<comment type="catalytic activity">
    <reaction evidence="10">
        <text>glycerol + ATP = sn-glycerol 3-phosphate + ADP + H(+)</text>
        <dbReference type="Rhea" id="RHEA:21644"/>
        <dbReference type="ChEBI" id="CHEBI:15378"/>
        <dbReference type="ChEBI" id="CHEBI:17754"/>
        <dbReference type="ChEBI" id="CHEBI:30616"/>
        <dbReference type="ChEBI" id="CHEBI:57597"/>
        <dbReference type="ChEBI" id="CHEBI:456216"/>
        <dbReference type="EC" id="2.7.1.30"/>
    </reaction>
</comment>
<dbReference type="PIRSF" id="PIRSF000538">
    <property type="entry name" value="GlpK"/>
    <property type="match status" value="1"/>
</dbReference>
<accession>A0A3P3DMN5</accession>
<dbReference type="PROSITE" id="PS00445">
    <property type="entry name" value="FGGY_KINASES_2"/>
    <property type="match status" value="1"/>
</dbReference>
<keyword evidence="4 11" id="KW-0808">Transferase</keyword>
<dbReference type="NCBIfam" id="NF000756">
    <property type="entry name" value="PRK00047.1"/>
    <property type="match status" value="1"/>
</dbReference>
<evidence type="ECO:0000256" key="5">
    <source>
        <dbReference type="ARBA" id="ARBA00022741"/>
    </source>
</evidence>
<reference evidence="14 15" key="1">
    <citation type="submission" date="2018-11" db="EMBL/GenBank/DDBJ databases">
        <title>Gemmobacter sp. nov., YIM 102744-1 draft genome.</title>
        <authorList>
            <person name="Li G."/>
            <person name="Jiang Y."/>
        </authorList>
    </citation>
    <scope>NUCLEOTIDE SEQUENCE [LARGE SCALE GENOMIC DNA]</scope>
    <source>
        <strain evidence="14 15">YIM 102744-1</strain>
    </source>
</reference>
<evidence type="ECO:0000259" key="13">
    <source>
        <dbReference type="Pfam" id="PF02782"/>
    </source>
</evidence>
<dbReference type="GO" id="GO:0005524">
    <property type="term" value="F:ATP binding"/>
    <property type="evidence" value="ECO:0007669"/>
    <property type="project" value="UniProtKB-KW"/>
</dbReference>
<dbReference type="GO" id="GO:0019563">
    <property type="term" value="P:glycerol catabolic process"/>
    <property type="evidence" value="ECO:0007669"/>
    <property type="project" value="TreeGrafter"/>
</dbReference>
<gene>
    <name evidence="14" type="primary">glpK</name>
    <name evidence="14" type="ORF">EG244_08520</name>
</gene>
<dbReference type="InterPro" id="IPR000577">
    <property type="entry name" value="Carb_kinase_FGGY"/>
</dbReference>
<dbReference type="InterPro" id="IPR018484">
    <property type="entry name" value="FGGY_N"/>
</dbReference>
<evidence type="ECO:0000313" key="15">
    <source>
        <dbReference type="Proteomes" id="UP000282125"/>
    </source>
</evidence>
<keyword evidence="5" id="KW-0547">Nucleotide-binding</keyword>
<dbReference type="EMBL" id="RRAZ01000010">
    <property type="protein sequence ID" value="RRH75517.1"/>
    <property type="molecule type" value="Genomic_DNA"/>
</dbReference>
<sequence>MTILALDQGTSSSRAILFDAELRPLQIAARPVTQSYPRPGEVEHNPRELLDGILSCAREVLARVPKGSVAAIGLTNQRETTILWDRASGEALHPAIVWQDRRTAAACEALRAAGHEDLIRARSGLLADPYFSAGKLSWLLDHLPGARARAEAGELCFGTVDSWLIRHLTAGRLHVTDATNAARTGLFNIHTQRWDEALCALWRIPMALLPEVRDSAGDFGVTDVAALGQALPIRGVAGDQQAAAMGQGCFAPGQIKSTYGTGCFVLLNTGAQAVQSRHRLLTTVAARLRGEVSYALEGAIFVAGAAVQWLRDGPGLIARPEELEALAALADPADGTLLVPAFSGLGAPWWSPDSRGALLGLSARSGRAEIARAVLQSAGYQTRDLIGAMQADWPGGADMVLRVDGGMATSDAVVQFIADILGAPVDRAEVTEATARGVAWLAAWASDLAPGPQEFARSWQAGRRFEPQMDPAIRAARYARWQKAVAATLAF</sequence>
<feature type="domain" description="Carbohydrate kinase FGGY C-terminal" evidence="13">
    <location>
        <begin position="257"/>
        <end position="445"/>
    </location>
</feature>
<evidence type="ECO:0000256" key="8">
    <source>
        <dbReference type="ARBA" id="ARBA00022840"/>
    </source>
</evidence>
<comment type="caution">
    <text evidence="14">The sequence shown here is derived from an EMBL/GenBank/DDBJ whole genome shotgun (WGS) entry which is preliminary data.</text>
</comment>
<dbReference type="InterPro" id="IPR005999">
    <property type="entry name" value="Glycerol_kin"/>
</dbReference>
<dbReference type="FunFam" id="3.30.420.40:FF:000008">
    <property type="entry name" value="Glycerol kinase"/>
    <property type="match status" value="1"/>
</dbReference>
<evidence type="ECO:0000256" key="11">
    <source>
        <dbReference type="RuleBase" id="RU003733"/>
    </source>
</evidence>
<evidence type="ECO:0000256" key="4">
    <source>
        <dbReference type="ARBA" id="ARBA00022679"/>
    </source>
</evidence>
<evidence type="ECO:0000256" key="10">
    <source>
        <dbReference type="ARBA" id="ARBA00052101"/>
    </source>
</evidence>
<evidence type="ECO:0000256" key="3">
    <source>
        <dbReference type="ARBA" id="ARBA00012099"/>
    </source>
</evidence>
<dbReference type="InterPro" id="IPR043129">
    <property type="entry name" value="ATPase_NBD"/>
</dbReference>
<dbReference type="SUPFAM" id="SSF53067">
    <property type="entry name" value="Actin-like ATPase domain"/>
    <property type="match status" value="2"/>
</dbReference>
<dbReference type="InterPro" id="IPR018483">
    <property type="entry name" value="Carb_kinase_FGGY_CS"/>
</dbReference>
<dbReference type="PANTHER" id="PTHR10196">
    <property type="entry name" value="SUGAR KINASE"/>
    <property type="match status" value="1"/>
</dbReference>
<dbReference type="CDD" id="cd07786">
    <property type="entry name" value="FGGY_EcGK_like"/>
    <property type="match status" value="1"/>
</dbReference>
<dbReference type="PANTHER" id="PTHR10196:SF78">
    <property type="entry name" value="GLYCEROL KINASE"/>
    <property type="match status" value="1"/>
</dbReference>
<keyword evidence="15" id="KW-1185">Reference proteome</keyword>
<dbReference type="Proteomes" id="UP000282125">
    <property type="component" value="Unassembled WGS sequence"/>
</dbReference>
<comment type="similarity">
    <text evidence="2 11">Belongs to the FGGY kinase family.</text>
</comment>
<dbReference type="FunFam" id="3.30.420.40:FF:000007">
    <property type="entry name" value="Glycerol kinase"/>
    <property type="match status" value="1"/>
</dbReference>
<evidence type="ECO:0000256" key="1">
    <source>
        <dbReference type="ARBA" id="ARBA00005190"/>
    </source>
</evidence>
<dbReference type="GO" id="GO:0004370">
    <property type="term" value="F:glycerol kinase activity"/>
    <property type="evidence" value="ECO:0007669"/>
    <property type="project" value="UniProtKB-EC"/>
</dbReference>
<dbReference type="GO" id="GO:0005829">
    <property type="term" value="C:cytosol"/>
    <property type="evidence" value="ECO:0007669"/>
    <property type="project" value="TreeGrafter"/>
</dbReference>
<feature type="domain" description="Carbohydrate kinase FGGY N-terminal" evidence="12">
    <location>
        <begin position="3"/>
        <end position="246"/>
    </location>
</feature>
<dbReference type="RefSeq" id="WP_124964580.1">
    <property type="nucleotide sequence ID" value="NZ_RRAZ01000010.1"/>
</dbReference>
<dbReference type="Gene3D" id="3.30.420.40">
    <property type="match status" value="2"/>
</dbReference>